<proteinExistence type="predicted"/>
<gene>
    <name evidence="1" type="ORF">FY030_08305</name>
</gene>
<dbReference type="EMBL" id="CP044427">
    <property type="protein sequence ID" value="QFG68715.1"/>
    <property type="molecule type" value="Genomic_DNA"/>
</dbReference>
<reference evidence="1 2" key="1">
    <citation type="submission" date="2019-09" db="EMBL/GenBank/DDBJ databases">
        <title>Serinicoccus pratensis sp. nov., isolated from meadow soil.</title>
        <authorList>
            <person name="Zhang W."/>
        </authorList>
    </citation>
    <scope>NUCLEOTIDE SEQUENCE [LARGE SCALE GENOMIC DNA]</scope>
    <source>
        <strain evidence="1 2">W204</strain>
    </source>
</reference>
<evidence type="ECO:0000313" key="1">
    <source>
        <dbReference type="EMBL" id="QFG68715.1"/>
    </source>
</evidence>
<dbReference type="AlphaFoldDB" id="A0A5J6V4L2"/>
<dbReference type="Proteomes" id="UP000326546">
    <property type="component" value="Chromosome"/>
</dbReference>
<keyword evidence="2" id="KW-1185">Reference proteome</keyword>
<evidence type="ECO:0000313" key="2">
    <source>
        <dbReference type="Proteomes" id="UP000326546"/>
    </source>
</evidence>
<dbReference type="OrthoDB" id="5141834at2"/>
<accession>A0A5J6V4L2</accession>
<sequence>MSEHALPASVRVALWATDSFADGSSLLHLPPKALPGIDLVQGLIAPLTAWRDLGEPAVLVALPRPGALGALPSGTPELFAAATAAQECVLAPGLGSVLVPRLEAYGPEGDQGWSARWDSFDAHPVPVHRVEALDLGQTELSLRQELAVLTEELARVGAPPLAAEEGMRGLRRRLSSGHGPWGLPGGLPPRVLRVIDLAGTVLALADAGLEPGQESIDASSTGRRSVLLSRLRDLATAALEDAVNVGALHLSRRS</sequence>
<protein>
    <submittedName>
        <fullName evidence="1">Uncharacterized protein</fullName>
    </submittedName>
</protein>
<name>A0A5J6V4L2_9MICO</name>
<organism evidence="1 2">
    <name type="scientific">Ornithinimicrobium pratense</name>
    <dbReference type="NCBI Taxonomy" id="2593973"/>
    <lineage>
        <taxon>Bacteria</taxon>
        <taxon>Bacillati</taxon>
        <taxon>Actinomycetota</taxon>
        <taxon>Actinomycetes</taxon>
        <taxon>Micrococcales</taxon>
        <taxon>Ornithinimicrobiaceae</taxon>
        <taxon>Ornithinimicrobium</taxon>
    </lineage>
</organism>
<dbReference type="KEGG" id="serw:FY030_08305"/>
<dbReference type="RefSeq" id="WP_158061101.1">
    <property type="nucleotide sequence ID" value="NZ_CP044427.1"/>
</dbReference>